<evidence type="ECO:0000259" key="1">
    <source>
        <dbReference type="Pfam" id="PF18426"/>
    </source>
</evidence>
<reference evidence="2 3" key="1">
    <citation type="submission" date="2019-03" db="EMBL/GenBank/DDBJ databases">
        <title>Draft Genome Sequence of Duganella callidus sp. nov., a Novel Duganella Species Isolated from Cultivated Soil.</title>
        <authorList>
            <person name="Raths R."/>
            <person name="Peta V."/>
            <person name="Bucking H."/>
        </authorList>
    </citation>
    <scope>NUCLEOTIDE SEQUENCE [LARGE SCALE GENOMIC DNA]</scope>
    <source>
        <strain evidence="2 3">DN04</strain>
    </source>
</reference>
<dbReference type="OrthoDB" id="8743415at2"/>
<evidence type="ECO:0000313" key="2">
    <source>
        <dbReference type="EMBL" id="TFW13637.1"/>
    </source>
</evidence>
<comment type="caution">
    <text evidence="2">The sequence shown here is derived from an EMBL/GenBank/DDBJ whole genome shotgun (WGS) entry which is preliminary data.</text>
</comment>
<protein>
    <recommendedName>
        <fullName evidence="1">Tle cognate immunity protein 4 C-terminal domain-containing protein</fullName>
    </recommendedName>
</protein>
<dbReference type="PROSITE" id="PS51257">
    <property type="entry name" value="PROKAR_LIPOPROTEIN"/>
    <property type="match status" value="1"/>
</dbReference>
<dbReference type="Proteomes" id="UP000297729">
    <property type="component" value="Unassembled WGS sequence"/>
</dbReference>
<feature type="domain" description="Tle cognate immunity protein 4 C-terminal" evidence="1">
    <location>
        <begin position="178"/>
        <end position="320"/>
    </location>
</feature>
<gene>
    <name evidence="2" type="ORF">E4L98_28745</name>
</gene>
<dbReference type="RefSeq" id="WP_135204963.1">
    <property type="nucleotide sequence ID" value="NZ_SPVG01000273.1"/>
</dbReference>
<accession>A0A4Y9RWH1</accession>
<dbReference type="InterPro" id="IPR041290">
    <property type="entry name" value="Tli4_C"/>
</dbReference>
<sequence>MKLICGLLFALLLTGCDDKKNDLTIQNKVNISVKSHCIGHSTIDLPDGYALKSGASAIFTHDQDEVEDGNIDVVEKTGISGGEFRKLVAARHAELADDEGMTSKLSEVRDLPNEAKLMRVHVIDDAYKSEIHWLLDDIYLVASVSSYKNQVAKSEALLLDLMRNVQAWKNPIEKAAAFCMGDVAVKGKYRSESASFHFVSPQTPDIAFSVDVDTYEKDDAVSLHQRLEGPNSLLKALPVKQSVLRKAEINVAGMRAQEWATSLSPGEKGDKDLAFFLETVRPVPSPATPKIHLEMEVTGASAANEAGALALWDKVSRSIR</sequence>
<name>A0A4Y9RWH1_9BURK</name>
<proteinExistence type="predicted"/>
<dbReference type="Pfam" id="PF18426">
    <property type="entry name" value="Tli4_C"/>
    <property type="match status" value="1"/>
</dbReference>
<organism evidence="2 3">
    <name type="scientific">Duganella callida</name>
    <dbReference type="NCBI Taxonomy" id="2561932"/>
    <lineage>
        <taxon>Bacteria</taxon>
        <taxon>Pseudomonadati</taxon>
        <taxon>Pseudomonadota</taxon>
        <taxon>Betaproteobacteria</taxon>
        <taxon>Burkholderiales</taxon>
        <taxon>Oxalobacteraceae</taxon>
        <taxon>Telluria group</taxon>
        <taxon>Duganella</taxon>
    </lineage>
</organism>
<dbReference type="EMBL" id="SPVG01000273">
    <property type="protein sequence ID" value="TFW13637.1"/>
    <property type="molecule type" value="Genomic_DNA"/>
</dbReference>
<evidence type="ECO:0000313" key="3">
    <source>
        <dbReference type="Proteomes" id="UP000297729"/>
    </source>
</evidence>
<keyword evidence="3" id="KW-1185">Reference proteome</keyword>
<dbReference type="AlphaFoldDB" id="A0A4Y9RWH1"/>